<gene>
    <name evidence="1" type="ORF">ACAOBT_LOCUS1724</name>
</gene>
<protein>
    <submittedName>
        <fullName evidence="1">Uncharacterized protein</fullName>
    </submittedName>
</protein>
<dbReference type="AlphaFoldDB" id="A0A9P0JQ71"/>
<accession>A0A9P0JQ71</accession>
<evidence type="ECO:0000313" key="2">
    <source>
        <dbReference type="Proteomes" id="UP001152888"/>
    </source>
</evidence>
<proteinExistence type="predicted"/>
<name>A0A9P0JQ71_ACAOB</name>
<reference evidence="1" key="1">
    <citation type="submission" date="2022-03" db="EMBL/GenBank/DDBJ databases">
        <authorList>
            <person name="Sayadi A."/>
        </authorList>
    </citation>
    <scope>NUCLEOTIDE SEQUENCE</scope>
</reference>
<organism evidence="1 2">
    <name type="scientific">Acanthoscelides obtectus</name>
    <name type="common">Bean weevil</name>
    <name type="synonym">Bruchus obtectus</name>
    <dbReference type="NCBI Taxonomy" id="200917"/>
    <lineage>
        <taxon>Eukaryota</taxon>
        <taxon>Metazoa</taxon>
        <taxon>Ecdysozoa</taxon>
        <taxon>Arthropoda</taxon>
        <taxon>Hexapoda</taxon>
        <taxon>Insecta</taxon>
        <taxon>Pterygota</taxon>
        <taxon>Neoptera</taxon>
        <taxon>Endopterygota</taxon>
        <taxon>Coleoptera</taxon>
        <taxon>Polyphaga</taxon>
        <taxon>Cucujiformia</taxon>
        <taxon>Chrysomeloidea</taxon>
        <taxon>Chrysomelidae</taxon>
        <taxon>Bruchinae</taxon>
        <taxon>Bruchini</taxon>
        <taxon>Acanthoscelides</taxon>
    </lineage>
</organism>
<sequence>MQARTQRKNVELLDHTPYSPEKVLTISLLSRKLKTDCVVKGSSHQKKQLTRSKMPFWICKQKSGKVLRKLVRAHADVY</sequence>
<comment type="caution">
    <text evidence="1">The sequence shown here is derived from an EMBL/GenBank/DDBJ whole genome shotgun (WGS) entry which is preliminary data.</text>
</comment>
<evidence type="ECO:0000313" key="1">
    <source>
        <dbReference type="EMBL" id="CAH1956812.1"/>
    </source>
</evidence>
<dbReference type="EMBL" id="CAKOFQ010006667">
    <property type="protein sequence ID" value="CAH1956812.1"/>
    <property type="molecule type" value="Genomic_DNA"/>
</dbReference>
<dbReference type="Proteomes" id="UP001152888">
    <property type="component" value="Unassembled WGS sequence"/>
</dbReference>
<keyword evidence="2" id="KW-1185">Reference proteome</keyword>